<evidence type="ECO:0000256" key="4">
    <source>
        <dbReference type="ARBA" id="ARBA00023002"/>
    </source>
</evidence>
<dbReference type="GO" id="GO:0051537">
    <property type="term" value="F:2 iron, 2 sulfur cluster binding"/>
    <property type="evidence" value="ECO:0007669"/>
    <property type="project" value="UniProtKB-KW"/>
</dbReference>
<dbReference type="InterPro" id="IPR036922">
    <property type="entry name" value="Rieske_2Fe-2S_sf"/>
</dbReference>
<keyword evidence="2" id="KW-0001">2Fe-2S</keyword>
<dbReference type="AlphaFoldDB" id="A0A381RIH5"/>
<proteinExistence type="predicted"/>
<protein>
    <recommendedName>
        <fullName evidence="7">Rieske domain-containing protein</fullName>
    </recommendedName>
</protein>
<dbReference type="Gene3D" id="2.102.10.10">
    <property type="entry name" value="Rieske [2Fe-2S] iron-sulphur domain"/>
    <property type="match status" value="1"/>
</dbReference>
<dbReference type="InterPro" id="IPR015879">
    <property type="entry name" value="Ring_hydroxy_dOase_asu_C_dom"/>
</dbReference>
<dbReference type="PROSITE" id="PS51296">
    <property type="entry name" value="RIESKE"/>
    <property type="match status" value="1"/>
</dbReference>
<name>A0A381RIH5_9ZZZZ</name>
<evidence type="ECO:0000256" key="2">
    <source>
        <dbReference type="ARBA" id="ARBA00022714"/>
    </source>
</evidence>
<evidence type="ECO:0000256" key="3">
    <source>
        <dbReference type="ARBA" id="ARBA00022723"/>
    </source>
</evidence>
<dbReference type="InterPro" id="IPR001663">
    <property type="entry name" value="Rng_hydr_dOase-A"/>
</dbReference>
<keyword evidence="6" id="KW-0411">Iron-sulfur</keyword>
<feature type="domain" description="Rieske" evidence="7">
    <location>
        <begin position="71"/>
        <end position="178"/>
    </location>
</feature>
<keyword evidence="4" id="KW-0560">Oxidoreductase</keyword>
<gene>
    <name evidence="8" type="ORF">METZ01_LOCUS44479</name>
</gene>
<dbReference type="PANTHER" id="PTHR43756:SF5">
    <property type="entry name" value="CHOLINE MONOOXYGENASE, CHLOROPLASTIC"/>
    <property type="match status" value="1"/>
</dbReference>
<organism evidence="8">
    <name type="scientific">marine metagenome</name>
    <dbReference type="NCBI Taxonomy" id="408172"/>
    <lineage>
        <taxon>unclassified sequences</taxon>
        <taxon>metagenomes</taxon>
        <taxon>ecological metagenomes</taxon>
    </lineage>
</organism>
<dbReference type="Pfam" id="PF00355">
    <property type="entry name" value="Rieske"/>
    <property type="match status" value="1"/>
</dbReference>
<dbReference type="PRINTS" id="PR00090">
    <property type="entry name" value="RNGDIOXGNASE"/>
</dbReference>
<dbReference type="GO" id="GO:0005506">
    <property type="term" value="F:iron ion binding"/>
    <property type="evidence" value="ECO:0007669"/>
    <property type="project" value="InterPro"/>
</dbReference>
<dbReference type="SUPFAM" id="SSF50022">
    <property type="entry name" value="ISP domain"/>
    <property type="match status" value="1"/>
</dbReference>
<reference evidence="8" key="1">
    <citation type="submission" date="2018-05" db="EMBL/GenBank/DDBJ databases">
        <authorList>
            <person name="Lanie J.A."/>
            <person name="Ng W.-L."/>
            <person name="Kazmierczak K.M."/>
            <person name="Andrzejewski T.M."/>
            <person name="Davidsen T.M."/>
            <person name="Wayne K.J."/>
            <person name="Tettelin H."/>
            <person name="Glass J.I."/>
            <person name="Rusch D."/>
            <person name="Podicherti R."/>
            <person name="Tsui H.-C.T."/>
            <person name="Winkler M.E."/>
        </authorList>
    </citation>
    <scope>NUCLEOTIDE SEQUENCE</scope>
</reference>
<dbReference type="CDD" id="cd08882">
    <property type="entry name" value="RHO_alpha_C_MupW-like"/>
    <property type="match status" value="1"/>
</dbReference>
<dbReference type="PANTHER" id="PTHR43756">
    <property type="entry name" value="CHOLINE MONOOXYGENASE, CHLOROPLASTIC"/>
    <property type="match status" value="1"/>
</dbReference>
<keyword evidence="5" id="KW-0408">Iron</keyword>
<dbReference type="SUPFAM" id="SSF55961">
    <property type="entry name" value="Bet v1-like"/>
    <property type="match status" value="1"/>
</dbReference>
<comment type="cofactor">
    <cofactor evidence="1">
        <name>Fe cation</name>
        <dbReference type="ChEBI" id="CHEBI:24875"/>
    </cofactor>
</comment>
<sequence length="474" mass="54459">MKVIKAKDMNYKANGDGLTLQKVFDGDGIQPPATFREDPSMELGTADISIDRYTSQEWHQAEVKNVWQKVWQVACRLEEIPEIGDYVVYDIVDDSLIITRTSENEVHAYFNACLHRGNALCLENGHAEKFRCPFHGFIYSLQGKLESIPSDWDFQHVDKNEYSLPEAKVGFWGGFVFVNLDPDCGSLEDYLEIIPKHLDSFNFDKKYKAIHLSKVMPCNWKVCQEAFIEGYHVAETHYEHTADGGIDPDGIGSFMDDVMMQYDVWPESKHVTRMILASGVASQHVAEHGRSEQHIIDMMLSYLPEDQRPQLKEGEKARPALAEHSRKTLGVLYGVDLSQHSDTDVLDQVEYTLFPNFTFWPTLFAPLLYRFRPHGNNVDESIMEVYMLYPIPEDGRDYETCEEVRLAPDDMWSSRPELANYGPILDEDTPNMIRMTKGLKTSRKPGITLANYQENRLRQFHGVLDDYVSGKYKK</sequence>
<evidence type="ECO:0000256" key="6">
    <source>
        <dbReference type="ARBA" id="ARBA00023014"/>
    </source>
</evidence>
<evidence type="ECO:0000256" key="5">
    <source>
        <dbReference type="ARBA" id="ARBA00023004"/>
    </source>
</evidence>
<evidence type="ECO:0000259" key="7">
    <source>
        <dbReference type="PROSITE" id="PS51296"/>
    </source>
</evidence>
<evidence type="ECO:0000256" key="1">
    <source>
        <dbReference type="ARBA" id="ARBA00001962"/>
    </source>
</evidence>
<keyword evidence="3" id="KW-0479">Metal-binding</keyword>
<dbReference type="EMBL" id="UINC01001990">
    <property type="protein sequence ID" value="SUZ91625.1"/>
    <property type="molecule type" value="Genomic_DNA"/>
</dbReference>
<dbReference type="GO" id="GO:0016491">
    <property type="term" value="F:oxidoreductase activity"/>
    <property type="evidence" value="ECO:0007669"/>
    <property type="project" value="UniProtKB-KW"/>
</dbReference>
<dbReference type="Gene3D" id="3.90.380.10">
    <property type="entry name" value="Naphthalene 1,2-dioxygenase Alpha Subunit, Chain A, domain 1"/>
    <property type="match status" value="1"/>
</dbReference>
<evidence type="ECO:0000313" key="8">
    <source>
        <dbReference type="EMBL" id="SUZ91625.1"/>
    </source>
</evidence>
<dbReference type="Pfam" id="PF00848">
    <property type="entry name" value="Ring_hydroxyl_A"/>
    <property type="match status" value="1"/>
</dbReference>
<dbReference type="CDD" id="cd03469">
    <property type="entry name" value="Rieske_RO_Alpha_N"/>
    <property type="match status" value="1"/>
</dbReference>
<accession>A0A381RIH5</accession>
<dbReference type="InterPro" id="IPR017941">
    <property type="entry name" value="Rieske_2Fe-2S"/>
</dbReference>